<dbReference type="Proteomes" id="UP000294901">
    <property type="component" value="Unassembled WGS sequence"/>
</dbReference>
<evidence type="ECO:0000313" key="3">
    <source>
        <dbReference type="EMBL" id="TDO36701.1"/>
    </source>
</evidence>
<dbReference type="PANTHER" id="PTHR42793:SF1">
    <property type="entry name" value="PEPTIDYL-LYSINE N-ACETYLTRANSFERASE PATZ"/>
    <property type="match status" value="1"/>
</dbReference>
<dbReference type="Pfam" id="PF13380">
    <property type="entry name" value="CoA_binding_2"/>
    <property type="match status" value="1"/>
</dbReference>
<dbReference type="RefSeq" id="WP_133871416.1">
    <property type="nucleotide sequence ID" value="NZ_BOMD01000101.1"/>
</dbReference>
<dbReference type="AlphaFoldDB" id="A0A4R6JMW0"/>
<reference evidence="3 4" key="1">
    <citation type="submission" date="2019-03" db="EMBL/GenBank/DDBJ databases">
        <title>Sequencing the genomes of 1000 actinobacteria strains.</title>
        <authorList>
            <person name="Klenk H.-P."/>
        </authorList>
    </citation>
    <scope>NUCLEOTIDE SEQUENCE [LARGE SCALE GENOMIC DNA]</scope>
    <source>
        <strain evidence="3 4">DSM 43805</strain>
    </source>
</reference>
<dbReference type="InterPro" id="IPR016181">
    <property type="entry name" value="Acyl_CoA_acyltransferase"/>
</dbReference>
<dbReference type="PROSITE" id="PS51186">
    <property type="entry name" value="GNAT"/>
    <property type="match status" value="1"/>
</dbReference>
<dbReference type="Pfam" id="PF00583">
    <property type="entry name" value="Acetyltransf_1"/>
    <property type="match status" value="1"/>
</dbReference>
<dbReference type="EMBL" id="SNWR01000001">
    <property type="protein sequence ID" value="TDO36701.1"/>
    <property type="molecule type" value="Genomic_DNA"/>
</dbReference>
<proteinExistence type="predicted"/>
<sequence>MRPTGAAADVLTSDGRIVAVRPVQPDDRTGLAALYRAGSPESLRLRFFGPPSGPALDVEVDRLCRPQSNRHLAVLALDGEQVIGVAACDRTDDIAEQAEFAVFVADAHHGRGVGTLLLEHLAALARRRGIQELVGEVLPVNQAMLRVARDLNARAWSRFGDNVVDVGIGTGTGTGTGRTSSTTDERDRTAERVSLHSLLQPASVAVVGAGRVGHEAVQALVGYGFTGRVHVVDATVQEVAGIPACASVAQLPAPVDLLVITVSGDQLLGVLADGAKVGVRAAVVLGRGFDPSRPEGRERQHELVEFARRHTIRLVGPDSRHHAGAGGAATAGRFGRTGRRRHS</sequence>
<dbReference type="Gene3D" id="3.40.630.30">
    <property type="match status" value="1"/>
</dbReference>
<accession>A0A4R6JMW0</accession>
<dbReference type="SUPFAM" id="SSF55729">
    <property type="entry name" value="Acyl-CoA N-acyltransferases (Nat)"/>
    <property type="match status" value="1"/>
</dbReference>
<dbReference type="Gene3D" id="3.40.50.720">
    <property type="entry name" value="NAD(P)-binding Rossmann-like Domain"/>
    <property type="match status" value="1"/>
</dbReference>
<dbReference type="InterPro" id="IPR000182">
    <property type="entry name" value="GNAT_dom"/>
</dbReference>
<dbReference type="InterPro" id="IPR003781">
    <property type="entry name" value="CoA-bd"/>
</dbReference>
<comment type="caution">
    <text evidence="3">The sequence shown here is derived from an EMBL/GenBank/DDBJ whole genome shotgun (WGS) entry which is preliminary data.</text>
</comment>
<evidence type="ECO:0000259" key="2">
    <source>
        <dbReference type="PROSITE" id="PS51186"/>
    </source>
</evidence>
<dbReference type="InterPro" id="IPR036291">
    <property type="entry name" value="NAD(P)-bd_dom_sf"/>
</dbReference>
<gene>
    <name evidence="3" type="ORF">C8E87_0282</name>
</gene>
<dbReference type="PANTHER" id="PTHR42793">
    <property type="entry name" value="COA BINDING DOMAIN CONTAINING PROTEIN"/>
    <property type="match status" value="1"/>
</dbReference>
<dbReference type="OrthoDB" id="190266at2"/>
<dbReference type="SUPFAM" id="SSF51735">
    <property type="entry name" value="NAD(P)-binding Rossmann-fold domains"/>
    <property type="match status" value="1"/>
</dbReference>
<dbReference type="GO" id="GO:0016747">
    <property type="term" value="F:acyltransferase activity, transferring groups other than amino-acyl groups"/>
    <property type="evidence" value="ECO:0007669"/>
    <property type="project" value="InterPro"/>
</dbReference>
<organism evidence="3 4">
    <name type="scientific">Paractinoplanes brasiliensis</name>
    <dbReference type="NCBI Taxonomy" id="52695"/>
    <lineage>
        <taxon>Bacteria</taxon>
        <taxon>Bacillati</taxon>
        <taxon>Actinomycetota</taxon>
        <taxon>Actinomycetes</taxon>
        <taxon>Micromonosporales</taxon>
        <taxon>Micromonosporaceae</taxon>
        <taxon>Paractinoplanes</taxon>
    </lineage>
</organism>
<protein>
    <submittedName>
        <fullName evidence="3">Acetyltransferase (GNAT) family protein</fullName>
    </submittedName>
</protein>
<evidence type="ECO:0000313" key="4">
    <source>
        <dbReference type="Proteomes" id="UP000294901"/>
    </source>
</evidence>
<keyword evidence="4" id="KW-1185">Reference proteome</keyword>
<feature type="region of interest" description="Disordered" evidence="1">
    <location>
        <begin position="317"/>
        <end position="343"/>
    </location>
</feature>
<name>A0A4R6JMW0_9ACTN</name>
<keyword evidence="3" id="KW-0808">Transferase</keyword>
<evidence type="ECO:0000256" key="1">
    <source>
        <dbReference type="SAM" id="MobiDB-lite"/>
    </source>
</evidence>
<dbReference type="SMART" id="SM00881">
    <property type="entry name" value="CoA_binding"/>
    <property type="match status" value="1"/>
</dbReference>
<feature type="domain" description="N-acetyltransferase" evidence="2">
    <location>
        <begin position="18"/>
        <end position="189"/>
    </location>
</feature>